<reference evidence="1 2" key="1">
    <citation type="submission" date="2009-01" db="EMBL/GenBank/DDBJ databases">
        <authorList>
            <person name="Qin X."/>
            <person name="Bachman B."/>
            <person name="Battles P."/>
            <person name="Bell A."/>
            <person name="Bess C."/>
            <person name="Bickham C."/>
            <person name="Chaboub L."/>
            <person name="Chen D."/>
            <person name="Coyle M."/>
            <person name="Deiros D.R."/>
            <person name="Dinh H."/>
            <person name="Forbes L."/>
            <person name="Fowler G."/>
            <person name="Francisco L."/>
            <person name="Fu Q."/>
            <person name="Gubbala S."/>
            <person name="Hale W."/>
            <person name="Han Y."/>
            <person name="Hemphill L."/>
            <person name="Highlander S.K."/>
            <person name="Hirani K."/>
            <person name="Hogues M."/>
            <person name="Jackson L."/>
            <person name="Jakkamsetti A."/>
            <person name="Javaid M."/>
            <person name="Jiang H."/>
            <person name="Korchina V."/>
            <person name="Kovar C."/>
            <person name="Lara F."/>
            <person name="Lee S."/>
            <person name="Mata R."/>
            <person name="Mathew T."/>
            <person name="Moen C."/>
            <person name="Morales K."/>
            <person name="Munidasa M."/>
            <person name="Nazareth L."/>
            <person name="Ngo R."/>
            <person name="Nguyen L."/>
            <person name="Okwuonu G."/>
            <person name="Ongeri F."/>
            <person name="Patil S."/>
            <person name="Petrosino J."/>
            <person name="Pham C."/>
            <person name="Pham P."/>
            <person name="Pu L.-L."/>
            <person name="Puazo M."/>
            <person name="Raj R."/>
            <person name="Reid J."/>
            <person name="Rouhana J."/>
            <person name="Saada N."/>
            <person name="Shang Y."/>
            <person name="Simmons D."/>
            <person name="Thornton R."/>
            <person name="Warren J."/>
            <person name="Weissenberger G."/>
            <person name="Zhang J."/>
            <person name="Zhang L."/>
            <person name="Zhou C."/>
            <person name="Zhu D."/>
            <person name="Muzny D."/>
            <person name="Worley K."/>
            <person name="Gibbs R."/>
        </authorList>
    </citation>
    <scope>NUCLEOTIDE SEQUENCE [LARGE SCALE GENOMIC DNA]</scope>
    <source>
        <strain evidence="1 2">DSM 15434</strain>
    </source>
</reference>
<accession>C0W5U7</accession>
<evidence type="ECO:0008006" key="3">
    <source>
        <dbReference type="Google" id="ProtNLM"/>
    </source>
</evidence>
<proteinExistence type="predicted"/>
<evidence type="ECO:0000313" key="2">
    <source>
        <dbReference type="Proteomes" id="UP000004778"/>
    </source>
</evidence>
<dbReference type="OrthoDB" id="1780383at2"/>
<comment type="caution">
    <text evidence="1">The sequence shown here is derived from an EMBL/GenBank/DDBJ whole genome shotgun (WGS) entry which is preliminary data.</text>
</comment>
<keyword evidence="2" id="KW-1185">Reference proteome</keyword>
<dbReference type="eggNOG" id="ENOG502ZB9E">
    <property type="taxonomic scope" value="Bacteria"/>
</dbReference>
<dbReference type="EMBL" id="ACFH01000096">
    <property type="protein sequence ID" value="EEH65875.1"/>
    <property type="molecule type" value="Genomic_DNA"/>
</dbReference>
<organism evidence="1 2">
    <name type="scientific">Actinomyces urogenitalis DSM 15434</name>
    <dbReference type="NCBI Taxonomy" id="525246"/>
    <lineage>
        <taxon>Bacteria</taxon>
        <taxon>Bacillati</taxon>
        <taxon>Actinomycetota</taxon>
        <taxon>Actinomycetes</taxon>
        <taxon>Actinomycetales</taxon>
        <taxon>Actinomycetaceae</taxon>
        <taxon>Actinomyces</taxon>
    </lineage>
</organism>
<protein>
    <recommendedName>
        <fullName evidence="3">Phage portal protein, SPP1 Gp6-like protein</fullName>
    </recommendedName>
</protein>
<dbReference type="Proteomes" id="UP000004778">
    <property type="component" value="Unassembled WGS sequence"/>
</dbReference>
<sequence>MLDDTQIREQITQMLTVRREELRQFEALRRWLTGEAGTPQVPKGSEEDIKHLAEVSKRNVISMVVDTFAQNLGVVGYRSADATADATGWDLWQRARMDARQNEVHRPALTYGLSYLVQRPLEEDGTIEWMPRSPRQLVALYEHDDVSPFPVVAMEVWTQTVGRTKRLRGALVDEENVYPLDLGTAHDLASTKTASLSRIAAAAAIDYETAFAHRAVYDGNPVCPVVRFVNGGDTDSGPLGEVEPLISSQRALNEVNFDRHIVSRFGAFPQKVISGWSAGAAEVLKASASRVWAFDDTDVKTSALPAASLEPYNTVLREIVQHIAQVAQISPTQIAGEMANLSAEALWAAEASQQRKIEAKRRAFGESWELALHLAVETESGTEAVPHGAEVIWRDTEARSFATVVDGVTKLAASGVPIDLLMPMVPSMTQQQVKAIRDRLDIDPVPQALTALADPDVLAGVADSDVEG</sequence>
<dbReference type="RefSeq" id="WP_006548205.1">
    <property type="nucleotide sequence ID" value="NZ_DS999574.1"/>
</dbReference>
<dbReference type="InterPro" id="IPR021145">
    <property type="entry name" value="Portal_protein_SPP1_Gp6-like"/>
</dbReference>
<gene>
    <name evidence="1" type="ORF">HMPREF0058_1241</name>
</gene>
<dbReference type="HOGENOM" id="CLU_037838_3_0_11"/>
<name>C0W5U7_9ACTO</name>
<dbReference type="AlphaFoldDB" id="C0W5U7"/>
<evidence type="ECO:0000313" key="1">
    <source>
        <dbReference type="EMBL" id="EEH65875.1"/>
    </source>
</evidence>
<dbReference type="Pfam" id="PF05133">
    <property type="entry name" value="SPP1_portal"/>
    <property type="match status" value="1"/>
</dbReference>